<accession>C6HW55</accession>
<dbReference type="InterPro" id="IPR025639">
    <property type="entry name" value="DruA"/>
</dbReference>
<evidence type="ECO:0000313" key="1">
    <source>
        <dbReference type="EMBL" id="EES53160.1"/>
    </source>
</evidence>
<keyword evidence="2" id="KW-1185">Reference proteome</keyword>
<proteinExistence type="predicted"/>
<reference evidence="1 2" key="1">
    <citation type="journal article" date="2009" name="Appl. Environ. Microbiol.">
        <title>Community genomic and proteomic analyses of chemoautotrophic iron-oxidizing "Leptospirillum rubarum" (Group II) and "Leptospirillum ferrodiazotrophum" (Group III) bacteria in acid mine drainage biofilms.</title>
        <authorList>
            <person name="Goltsman D.S."/>
            <person name="Denef V.J."/>
            <person name="Singer S.W."/>
            <person name="VerBerkmoes N.C."/>
            <person name="Lefsrud M."/>
            <person name="Mueller R.S."/>
            <person name="Dick G.J."/>
            <person name="Sun C.L."/>
            <person name="Wheeler K.E."/>
            <person name="Zemla A."/>
            <person name="Baker B.J."/>
            <person name="Hauser L."/>
            <person name="Land M."/>
            <person name="Shah M.B."/>
            <person name="Thelen M.P."/>
            <person name="Hettich R.L."/>
            <person name="Banfield J.F."/>
        </authorList>
    </citation>
    <scope>NUCLEOTIDE SEQUENCE [LARGE SCALE GENOMIC DNA]</scope>
</reference>
<organism evidence="1 2">
    <name type="scientific">Leptospirillum ferrodiazotrophum</name>
    <dbReference type="NCBI Taxonomy" id="412449"/>
    <lineage>
        <taxon>Bacteria</taxon>
        <taxon>Pseudomonadati</taxon>
        <taxon>Nitrospirota</taxon>
        <taxon>Nitrospiria</taxon>
        <taxon>Nitrospirales</taxon>
        <taxon>Nitrospiraceae</taxon>
        <taxon>Leptospirillum</taxon>
    </lineage>
</organism>
<name>C6HW55_9BACT</name>
<dbReference type="EMBL" id="GG693868">
    <property type="protein sequence ID" value="EES53160.1"/>
    <property type="molecule type" value="Genomic_DNA"/>
</dbReference>
<protein>
    <submittedName>
        <fullName evidence="1">Uncharacterized protein</fullName>
    </submittedName>
</protein>
<dbReference type="AlphaFoldDB" id="C6HW55"/>
<gene>
    <name evidence="1" type="ORF">UBAL3_80290035</name>
</gene>
<dbReference type="Proteomes" id="UP000009374">
    <property type="component" value="Unassembled WGS sequence"/>
</dbReference>
<evidence type="ECO:0000313" key="2">
    <source>
        <dbReference type="Proteomes" id="UP000009374"/>
    </source>
</evidence>
<dbReference type="Pfam" id="PF14236">
    <property type="entry name" value="DruA"/>
    <property type="match status" value="1"/>
</dbReference>
<sequence length="293" mass="33615">MSEDLAPRVFSGRAFSPEEIDQVKRWTEDPSLSRTDIARLVCDTFGWVHADGSRPKTMSARVALLQMERRGLLTLPPPRVPPPVRGRWRIQNRLESSPSPVDTRPAGAWGPIDLRPVAKGFESEIWNDFIERYHYLGYTVLPGAQIRYIAWVGDKPLACLSFSASAWKTAPRDKWIGWSPEVQKKNLSLVVNNSRFLILPWIQSKNLASMLLGKVVRRIGADWLARYHFAPLLLETFVDSEQFAGTCYRAANWIWVGQTQGRGKKDVKNEYPLPVKDIWLYPLRPDFREILCR</sequence>